<sequence>MRVRRTGAATSARAIAVGAAAVLLLAGCSDDPTPEAGGTPSPSAPAGSSSAPIPTPSTPSLTPLPTPSKPWPTPKVIGTPDADAPLASRIRFAIAKQVQVAAGRAASTKVTCPGIDDAEKPGSHTLTCTVNYAGKTFTGQLTVEAKQYSATYKFTSQSVAIVKPKVVDAVQRAASGAAKVTCTMDDVTVVKHTAQGIACDVTTVENAVQPYRAQISGNGQVLVAKA</sequence>
<reference evidence="3 4" key="1">
    <citation type="journal article" date="2019" name="Int. J. Syst. Evol. Microbiol.">
        <title>The Global Catalogue of Microorganisms (GCM) 10K type strain sequencing project: providing services to taxonomists for standard genome sequencing and annotation.</title>
        <authorList>
            <consortium name="The Broad Institute Genomics Platform"/>
            <consortium name="The Broad Institute Genome Sequencing Center for Infectious Disease"/>
            <person name="Wu L."/>
            <person name="Ma J."/>
        </authorList>
    </citation>
    <scope>NUCLEOTIDE SEQUENCE [LARGE SCALE GENOMIC DNA]</scope>
    <source>
        <strain evidence="3 4">JCM 14303</strain>
    </source>
</reference>
<feature type="compositionally biased region" description="Low complexity" evidence="1">
    <location>
        <begin position="34"/>
        <end position="52"/>
    </location>
</feature>
<feature type="signal peptide" evidence="2">
    <location>
        <begin position="1"/>
        <end position="26"/>
    </location>
</feature>
<feature type="compositionally biased region" description="Pro residues" evidence="1">
    <location>
        <begin position="53"/>
        <end position="73"/>
    </location>
</feature>
<evidence type="ECO:0000313" key="3">
    <source>
        <dbReference type="EMBL" id="GAA1509646.1"/>
    </source>
</evidence>
<dbReference type="RefSeq" id="WP_344168130.1">
    <property type="nucleotide sequence ID" value="NZ_BAAANC010000001.1"/>
</dbReference>
<evidence type="ECO:0000313" key="4">
    <source>
        <dbReference type="Proteomes" id="UP001500363"/>
    </source>
</evidence>
<evidence type="ECO:0000256" key="1">
    <source>
        <dbReference type="SAM" id="MobiDB-lite"/>
    </source>
</evidence>
<keyword evidence="2" id="KW-0732">Signal</keyword>
<accession>A0ABN2A1X4</accession>
<keyword evidence="4" id="KW-1185">Reference proteome</keyword>
<organism evidence="3 4">
    <name type="scientific">Kribbella lupini</name>
    <dbReference type="NCBI Taxonomy" id="291602"/>
    <lineage>
        <taxon>Bacteria</taxon>
        <taxon>Bacillati</taxon>
        <taxon>Actinomycetota</taxon>
        <taxon>Actinomycetes</taxon>
        <taxon>Propionibacteriales</taxon>
        <taxon>Kribbellaceae</taxon>
        <taxon>Kribbella</taxon>
    </lineage>
</organism>
<gene>
    <name evidence="3" type="ORF">GCM10009741_03230</name>
</gene>
<name>A0ABN2A1X4_9ACTN</name>
<evidence type="ECO:0008006" key="5">
    <source>
        <dbReference type="Google" id="ProtNLM"/>
    </source>
</evidence>
<proteinExistence type="predicted"/>
<feature type="region of interest" description="Disordered" evidence="1">
    <location>
        <begin position="28"/>
        <end position="82"/>
    </location>
</feature>
<evidence type="ECO:0000256" key="2">
    <source>
        <dbReference type="SAM" id="SignalP"/>
    </source>
</evidence>
<dbReference type="PROSITE" id="PS51257">
    <property type="entry name" value="PROKAR_LIPOPROTEIN"/>
    <property type="match status" value="1"/>
</dbReference>
<protein>
    <recommendedName>
        <fullName evidence="5">DUF4333 domain-containing protein</fullName>
    </recommendedName>
</protein>
<comment type="caution">
    <text evidence="3">The sequence shown here is derived from an EMBL/GenBank/DDBJ whole genome shotgun (WGS) entry which is preliminary data.</text>
</comment>
<dbReference type="EMBL" id="BAAANC010000001">
    <property type="protein sequence ID" value="GAA1509646.1"/>
    <property type="molecule type" value="Genomic_DNA"/>
</dbReference>
<dbReference type="Proteomes" id="UP001500363">
    <property type="component" value="Unassembled WGS sequence"/>
</dbReference>
<feature type="chain" id="PRO_5046923002" description="DUF4333 domain-containing protein" evidence="2">
    <location>
        <begin position="27"/>
        <end position="226"/>
    </location>
</feature>